<dbReference type="InterPro" id="IPR005546">
    <property type="entry name" value="Autotransporte_beta"/>
</dbReference>
<comment type="caution">
    <text evidence="2">The sequence shown here is derived from an EMBL/GenBank/DDBJ whole genome shotgun (WGS) entry which is preliminary data.</text>
</comment>
<sequence>GAAGGTLVTLTDGFVIKEHGHLKGDSSHAGLSIDDTAIINGEITVEKGGKITGGVVIGDATVATKAFPLRVKTTPVSGDAIALFTNNGVVDGGFTIQGIKAAAQKGAGASAANTKITGAHAVDIFHLNNTTEGSITGDITFNSSDLKFNLTNAGKITGDIGVNTNNNKLNTITNSGEIKANVIAAANLDNSGHILGKTGGSTLAAITATEITNTGTIKAAAIAVTNLTNEKDGNITATSIAKTAVATKVNNSGIIHVTAADKAIWTTNYKGESGSELHLNFSGNLAPIAGILTVTEATISSGSKIVLCSEGQTKASVSQAGVKLINATSGKITIEGGTITDILYTKAFGNSIIYATGYDASTDKLIKADLTVLENNDYLPSGLIPIAEVSKTVENSGKYGKAVTKAASATTTVGGVALIDHDKTHKVKKGVFDHKTELTSITHHAAKEADGDGHLFIDMVMPDCSSCHVIVASIITANGIVTVASATFKSGSKIVLCSENADAKNKSSKISFFQATASKLTVESTGTLLYTKKFTKKTGGDDYIIEATDTGITTAGIESVLTVKQIDDNIKHFFPNDPILVSDIATKFKNAHTINKAVTEASKTTVGGVALKTTDKKGVFDHQDKIADLMSDATEHSKDNGHLFIDMVMPDCSSCHVIVASIMYDKLCSHINARVSSKGIASNSDSYGITSGEFDENLGIWAGFSYLLAHESKNDDNQSYSEGTAMIFSLGADTVLNNDYTLGLSYSFNKSSNDIKGGLSDGKIGDRDINHHAISLYGAAGIEEVDINAALTYAFASHKGKDFLHDVEHGGGVFGINAAGSYALEVAEGFNLNLGGSLGFNYVTAEERENKYNHAADGKKAPTTAKTPKSGHSLIKLGIGVGTKDSLPVGDAMQFDYSVGVAYKFTHAMGDVKQDLTLVDPTSAKAADAFIVNVKGRTPSAHKCAIDASLGFRINPNIKFGIDLNLGIGHKLMEYGGSFVARYSF</sequence>
<keyword evidence="3" id="KW-1185">Reference proteome</keyword>
<gene>
    <name evidence="2" type="ORF">PACLA_8A085700</name>
</gene>
<dbReference type="EMBL" id="CACRXK020031058">
    <property type="protein sequence ID" value="CAB4042890.1"/>
    <property type="molecule type" value="Genomic_DNA"/>
</dbReference>
<organism evidence="2 3">
    <name type="scientific">Paramuricea clavata</name>
    <name type="common">Red gorgonian</name>
    <name type="synonym">Violescent sea-whip</name>
    <dbReference type="NCBI Taxonomy" id="317549"/>
    <lineage>
        <taxon>Eukaryota</taxon>
        <taxon>Metazoa</taxon>
        <taxon>Cnidaria</taxon>
        <taxon>Anthozoa</taxon>
        <taxon>Octocorallia</taxon>
        <taxon>Malacalcyonacea</taxon>
        <taxon>Plexauridae</taxon>
        <taxon>Paramuricea</taxon>
    </lineage>
</organism>
<name>A0A6S7KL11_PARCT</name>
<dbReference type="InterPro" id="IPR036709">
    <property type="entry name" value="Autotransporte_beta_dom_sf"/>
</dbReference>
<dbReference type="SUPFAM" id="SSF103515">
    <property type="entry name" value="Autotransporter"/>
    <property type="match status" value="1"/>
</dbReference>
<dbReference type="Pfam" id="PF03797">
    <property type="entry name" value="Autotransporter"/>
    <property type="match status" value="1"/>
</dbReference>
<dbReference type="Gene3D" id="2.40.128.130">
    <property type="entry name" value="Autotransporter beta-domain"/>
    <property type="match status" value="1"/>
</dbReference>
<evidence type="ECO:0000313" key="2">
    <source>
        <dbReference type="EMBL" id="CAB4042890.1"/>
    </source>
</evidence>
<feature type="domain" description="Autotransporter" evidence="1">
    <location>
        <begin position="712"/>
        <end position="964"/>
    </location>
</feature>
<accession>A0A6S7KL11</accession>
<feature type="non-terminal residue" evidence="2">
    <location>
        <position position="985"/>
    </location>
</feature>
<protein>
    <recommendedName>
        <fullName evidence="1">Autotransporter domain-containing protein</fullName>
    </recommendedName>
</protein>
<reference evidence="2" key="1">
    <citation type="submission" date="2020-04" db="EMBL/GenBank/DDBJ databases">
        <authorList>
            <person name="Alioto T."/>
            <person name="Alioto T."/>
            <person name="Gomez Garrido J."/>
        </authorList>
    </citation>
    <scope>NUCLEOTIDE SEQUENCE</scope>
    <source>
        <strain evidence="2">A484AB</strain>
    </source>
</reference>
<dbReference type="Proteomes" id="UP001152795">
    <property type="component" value="Unassembled WGS sequence"/>
</dbReference>
<dbReference type="AlphaFoldDB" id="A0A6S7KL11"/>
<evidence type="ECO:0000313" key="3">
    <source>
        <dbReference type="Proteomes" id="UP001152795"/>
    </source>
</evidence>
<evidence type="ECO:0000259" key="1">
    <source>
        <dbReference type="Pfam" id="PF03797"/>
    </source>
</evidence>
<proteinExistence type="predicted"/>